<feature type="transmembrane region" description="Helical" evidence="7">
    <location>
        <begin position="130"/>
        <end position="153"/>
    </location>
</feature>
<evidence type="ECO:0000256" key="7">
    <source>
        <dbReference type="RuleBase" id="RU363032"/>
    </source>
</evidence>
<dbReference type="AlphaFoldDB" id="A0A1S8MCD9"/>
<protein>
    <submittedName>
        <fullName evidence="8">Sn-glycerol-3-phosphate transport system permease protein UgpA</fullName>
    </submittedName>
</protein>
<keyword evidence="5 7" id="KW-1133">Transmembrane helix</keyword>
<organism evidence="8 9">
    <name type="scientific">Clostridium felsineum</name>
    <dbReference type="NCBI Taxonomy" id="36839"/>
    <lineage>
        <taxon>Bacteria</taxon>
        <taxon>Bacillati</taxon>
        <taxon>Bacillota</taxon>
        <taxon>Clostridia</taxon>
        <taxon>Eubacteriales</taxon>
        <taxon>Clostridiaceae</taxon>
        <taxon>Clostridium</taxon>
    </lineage>
</organism>
<feature type="transmembrane region" description="Helical" evidence="7">
    <location>
        <begin position="26"/>
        <end position="46"/>
    </location>
</feature>
<evidence type="ECO:0000256" key="4">
    <source>
        <dbReference type="ARBA" id="ARBA00022692"/>
    </source>
</evidence>
<keyword evidence="9" id="KW-1185">Reference proteome</keyword>
<name>A0A1S8MCD9_9CLOT</name>
<proteinExistence type="inferred from homology"/>
<comment type="subcellular location">
    <subcellularLocation>
        <location evidence="1 7">Cell membrane</location>
        <topology evidence="1 7">Multi-pass membrane protein</topology>
    </subcellularLocation>
</comment>
<sequence>MQRVEERVFKREFSWGRKISLHGKEAFLYMLPCLIIFTAFTYYPFLKTIYLSFFDMNAQGKIGGFVGISNYVELLKSESFLNTIFVTFKFIVITGIPSILIGLFMALIVNNKLKSKGIFTTMYAMPMAASSSSAAIIWMLLFNPSIGIINYFFHLKIDWFTSSTWGIIALAIVNIWLNTGINFIFITSGLKNIPKELYESAYVDGAGFFTTLKNITIPCLSPTLFFVTVITIINTFQTFVTVSIMTSGGPVESTNLIVFSIYRNAFFNNKFGTASAESVILFFIMLVVTLFQFRYEKSKVFYN</sequence>
<dbReference type="STRING" id="84029.CROST_15600"/>
<feature type="transmembrane region" description="Helical" evidence="7">
    <location>
        <begin position="271"/>
        <end position="293"/>
    </location>
</feature>
<feature type="transmembrane region" description="Helical" evidence="7">
    <location>
        <begin position="84"/>
        <end position="109"/>
    </location>
</feature>
<dbReference type="Proteomes" id="UP000190951">
    <property type="component" value="Chromosome"/>
</dbReference>
<dbReference type="EMBL" id="CP096983">
    <property type="protein sequence ID" value="URZ10057.1"/>
    <property type="molecule type" value="Genomic_DNA"/>
</dbReference>
<reference evidence="8 9" key="1">
    <citation type="submission" date="2022-04" db="EMBL/GenBank/DDBJ databases">
        <title>Genome sequence of C. roseum typestrain.</title>
        <authorList>
            <person name="Poehlein A."/>
            <person name="Schoch T."/>
            <person name="Duerre P."/>
            <person name="Daniel R."/>
        </authorList>
    </citation>
    <scope>NUCLEOTIDE SEQUENCE [LARGE SCALE GENOMIC DNA]</scope>
    <source>
        <strain evidence="8 9">DSM 7320</strain>
    </source>
</reference>
<accession>A0A1S8MCD9</accession>
<dbReference type="GO" id="GO:0055085">
    <property type="term" value="P:transmembrane transport"/>
    <property type="evidence" value="ECO:0007669"/>
    <property type="project" value="InterPro"/>
</dbReference>
<evidence type="ECO:0000256" key="6">
    <source>
        <dbReference type="ARBA" id="ARBA00023136"/>
    </source>
</evidence>
<keyword evidence="6 7" id="KW-0472">Membrane</keyword>
<dbReference type="InterPro" id="IPR000515">
    <property type="entry name" value="MetI-like"/>
</dbReference>
<evidence type="ECO:0000256" key="3">
    <source>
        <dbReference type="ARBA" id="ARBA00022475"/>
    </source>
</evidence>
<keyword evidence="2 7" id="KW-0813">Transport</keyword>
<comment type="similarity">
    <text evidence="7">Belongs to the binding-protein-dependent transport system permease family.</text>
</comment>
<dbReference type="PROSITE" id="PS50928">
    <property type="entry name" value="ABC_TM1"/>
    <property type="match status" value="1"/>
</dbReference>
<dbReference type="CDD" id="cd06261">
    <property type="entry name" value="TM_PBP2"/>
    <property type="match status" value="1"/>
</dbReference>
<dbReference type="RefSeq" id="WP_077833088.1">
    <property type="nucleotide sequence ID" value="NZ_CP096983.1"/>
</dbReference>
<dbReference type="PANTHER" id="PTHR30193">
    <property type="entry name" value="ABC TRANSPORTER PERMEASE PROTEIN"/>
    <property type="match status" value="1"/>
</dbReference>
<evidence type="ECO:0000256" key="2">
    <source>
        <dbReference type="ARBA" id="ARBA00022448"/>
    </source>
</evidence>
<evidence type="ECO:0000313" key="9">
    <source>
        <dbReference type="Proteomes" id="UP000190951"/>
    </source>
</evidence>
<feature type="transmembrane region" description="Helical" evidence="7">
    <location>
        <begin position="223"/>
        <end position="245"/>
    </location>
</feature>
<keyword evidence="4 7" id="KW-0812">Transmembrane</keyword>
<gene>
    <name evidence="8" type="primary">ugpA</name>
    <name evidence="8" type="ORF">CROST_007650</name>
</gene>
<feature type="transmembrane region" description="Helical" evidence="7">
    <location>
        <begin position="165"/>
        <end position="186"/>
    </location>
</feature>
<evidence type="ECO:0000256" key="1">
    <source>
        <dbReference type="ARBA" id="ARBA00004651"/>
    </source>
</evidence>
<dbReference type="InterPro" id="IPR035906">
    <property type="entry name" value="MetI-like_sf"/>
</dbReference>
<dbReference type="KEGG" id="crw:CROST_007650"/>
<evidence type="ECO:0000313" key="8">
    <source>
        <dbReference type="EMBL" id="URZ10057.1"/>
    </source>
</evidence>
<dbReference type="SUPFAM" id="SSF161098">
    <property type="entry name" value="MetI-like"/>
    <property type="match status" value="1"/>
</dbReference>
<dbReference type="GO" id="GO:0005886">
    <property type="term" value="C:plasma membrane"/>
    <property type="evidence" value="ECO:0007669"/>
    <property type="project" value="UniProtKB-SubCell"/>
</dbReference>
<dbReference type="Gene3D" id="1.10.3720.10">
    <property type="entry name" value="MetI-like"/>
    <property type="match status" value="1"/>
</dbReference>
<dbReference type="InterPro" id="IPR051393">
    <property type="entry name" value="ABC_transporter_permease"/>
</dbReference>
<keyword evidence="3" id="KW-1003">Cell membrane</keyword>
<evidence type="ECO:0000256" key="5">
    <source>
        <dbReference type="ARBA" id="ARBA00022989"/>
    </source>
</evidence>
<dbReference type="Pfam" id="PF00528">
    <property type="entry name" value="BPD_transp_1"/>
    <property type="match status" value="1"/>
</dbReference>
<dbReference type="PANTHER" id="PTHR30193:SF37">
    <property type="entry name" value="INNER MEMBRANE ABC TRANSPORTER PERMEASE PROTEIN YCJO"/>
    <property type="match status" value="1"/>
</dbReference>